<evidence type="ECO:0000313" key="3">
    <source>
        <dbReference type="Proteomes" id="UP000008493"/>
    </source>
</evidence>
<dbReference type="Proteomes" id="UP000008493">
    <property type="component" value="Unassembled WGS sequence"/>
</dbReference>
<dbReference type="GeneID" id="18828059"/>
<evidence type="ECO:0000256" key="1">
    <source>
        <dbReference type="SAM" id="MobiDB-lite"/>
    </source>
</evidence>
<gene>
    <name evidence="2" type="ORF">AGABI1DRAFT_133824</name>
</gene>
<keyword evidence="3" id="KW-1185">Reference proteome</keyword>
<feature type="region of interest" description="Disordered" evidence="1">
    <location>
        <begin position="40"/>
        <end position="60"/>
    </location>
</feature>
<dbReference type="InParanoid" id="K5XHQ5"/>
<sequence>MARQILNPKPNKPGEALLIASPREQIQIIVPFSTRTILDKRPEKNPYPRRTYVMGDKRRH</sequence>
<protein>
    <submittedName>
        <fullName evidence="2">Uncharacterized protein</fullName>
    </submittedName>
</protein>
<dbReference type="HOGENOM" id="CLU_2941193_0_0_1"/>
<evidence type="ECO:0000313" key="2">
    <source>
        <dbReference type="EMBL" id="EKM73955.1"/>
    </source>
</evidence>
<accession>K5XHQ5</accession>
<dbReference type="EMBL" id="JH971812">
    <property type="protein sequence ID" value="EKM73955.1"/>
    <property type="molecule type" value="Genomic_DNA"/>
</dbReference>
<reference evidence="3" key="1">
    <citation type="journal article" date="2012" name="Proc. Natl. Acad. Sci. U.S.A.">
        <title>Genome sequence of the button mushroom Agaricus bisporus reveals mechanisms governing adaptation to a humic-rich ecological niche.</title>
        <authorList>
            <person name="Morin E."/>
            <person name="Kohler A."/>
            <person name="Baker A.R."/>
            <person name="Foulongne-Oriol M."/>
            <person name="Lombard V."/>
            <person name="Nagy L.G."/>
            <person name="Ohm R.A."/>
            <person name="Patyshakuliyeva A."/>
            <person name="Brun A."/>
            <person name="Aerts A.L."/>
            <person name="Bailey A.M."/>
            <person name="Billette C."/>
            <person name="Coutinho P.M."/>
            <person name="Deakin G."/>
            <person name="Doddapaneni H."/>
            <person name="Floudas D."/>
            <person name="Grimwood J."/>
            <person name="Hilden K."/>
            <person name="Kuees U."/>
            <person name="LaButti K.M."/>
            <person name="Lapidus A."/>
            <person name="Lindquist E.A."/>
            <person name="Lucas S.M."/>
            <person name="Murat C."/>
            <person name="Riley R.W."/>
            <person name="Salamov A.A."/>
            <person name="Schmutz J."/>
            <person name="Subramanian V."/>
            <person name="Woesten H.A.B."/>
            <person name="Xu J."/>
            <person name="Eastwood D.C."/>
            <person name="Foster G.D."/>
            <person name="Sonnenberg A.S."/>
            <person name="Cullen D."/>
            <person name="de Vries R.P."/>
            <person name="Lundell T."/>
            <person name="Hibbett D.S."/>
            <person name="Henrissat B."/>
            <person name="Burton K.S."/>
            <person name="Kerrigan R.W."/>
            <person name="Challen M.P."/>
            <person name="Grigoriev I.V."/>
            <person name="Martin F."/>
        </authorList>
    </citation>
    <scope>NUCLEOTIDE SEQUENCE [LARGE SCALE GENOMIC DNA]</scope>
    <source>
        <strain evidence="3">JB137-S8 / ATCC MYA-4627 / FGSC 10392</strain>
    </source>
</reference>
<organism evidence="2 3">
    <name type="scientific">Agaricus bisporus var. burnettii (strain JB137-S8 / ATCC MYA-4627 / FGSC 10392)</name>
    <name type="common">White button mushroom</name>
    <dbReference type="NCBI Taxonomy" id="597362"/>
    <lineage>
        <taxon>Eukaryota</taxon>
        <taxon>Fungi</taxon>
        <taxon>Dikarya</taxon>
        <taxon>Basidiomycota</taxon>
        <taxon>Agaricomycotina</taxon>
        <taxon>Agaricomycetes</taxon>
        <taxon>Agaricomycetidae</taxon>
        <taxon>Agaricales</taxon>
        <taxon>Agaricineae</taxon>
        <taxon>Agaricaceae</taxon>
        <taxon>Agaricus</taxon>
    </lineage>
</organism>
<name>K5XHQ5_AGABU</name>
<proteinExistence type="predicted"/>
<dbReference type="AlphaFoldDB" id="K5XHQ5"/>
<dbReference type="RefSeq" id="XP_007335406.1">
    <property type="nucleotide sequence ID" value="XM_007335344.1"/>
</dbReference>
<dbReference type="KEGG" id="abp:AGABI1DRAFT133824"/>